<dbReference type="EMBL" id="REGN01002341">
    <property type="protein sequence ID" value="RNA28789.1"/>
    <property type="molecule type" value="Genomic_DNA"/>
</dbReference>
<keyword evidence="2" id="KW-1185">Reference proteome</keyword>
<accession>A0A3M7RZC4</accession>
<dbReference type="Proteomes" id="UP000276133">
    <property type="component" value="Unassembled WGS sequence"/>
</dbReference>
<name>A0A3M7RZC4_BRAPC</name>
<sequence>MNEYYLDKYNFACKSFILVFQSSKIKKLTPWMTNEIKFEYKAVGPYKKTAVPSNYVDIQKSLTTASSISILSRCILSTTLDTDEQIDKINE</sequence>
<proteinExistence type="predicted"/>
<reference evidence="1 2" key="1">
    <citation type="journal article" date="2018" name="Sci. Rep.">
        <title>Genomic signatures of local adaptation to the degree of environmental predictability in rotifers.</title>
        <authorList>
            <person name="Franch-Gras L."/>
            <person name="Hahn C."/>
            <person name="Garcia-Roger E.M."/>
            <person name="Carmona M.J."/>
            <person name="Serra M."/>
            <person name="Gomez A."/>
        </authorList>
    </citation>
    <scope>NUCLEOTIDE SEQUENCE [LARGE SCALE GENOMIC DNA]</scope>
    <source>
        <strain evidence="1">HYR1</strain>
    </source>
</reference>
<evidence type="ECO:0000313" key="2">
    <source>
        <dbReference type="Proteomes" id="UP000276133"/>
    </source>
</evidence>
<organism evidence="1 2">
    <name type="scientific">Brachionus plicatilis</name>
    <name type="common">Marine rotifer</name>
    <name type="synonym">Brachionus muelleri</name>
    <dbReference type="NCBI Taxonomy" id="10195"/>
    <lineage>
        <taxon>Eukaryota</taxon>
        <taxon>Metazoa</taxon>
        <taxon>Spiralia</taxon>
        <taxon>Gnathifera</taxon>
        <taxon>Rotifera</taxon>
        <taxon>Eurotatoria</taxon>
        <taxon>Monogononta</taxon>
        <taxon>Pseudotrocha</taxon>
        <taxon>Ploima</taxon>
        <taxon>Brachionidae</taxon>
        <taxon>Brachionus</taxon>
    </lineage>
</organism>
<dbReference type="AlphaFoldDB" id="A0A3M7RZC4"/>
<gene>
    <name evidence="1" type="ORF">BpHYR1_007330</name>
</gene>
<protein>
    <submittedName>
        <fullName evidence="1">Uncharacterized protein</fullName>
    </submittedName>
</protein>
<evidence type="ECO:0000313" key="1">
    <source>
        <dbReference type="EMBL" id="RNA28789.1"/>
    </source>
</evidence>
<comment type="caution">
    <text evidence="1">The sequence shown here is derived from an EMBL/GenBank/DDBJ whole genome shotgun (WGS) entry which is preliminary data.</text>
</comment>